<dbReference type="GO" id="GO:0051537">
    <property type="term" value="F:2 iron, 2 sulfur cluster binding"/>
    <property type="evidence" value="ECO:0007669"/>
    <property type="project" value="UniProtKB-KW"/>
</dbReference>
<dbReference type="GO" id="GO:0009055">
    <property type="term" value="F:electron transfer activity"/>
    <property type="evidence" value="ECO:0007669"/>
    <property type="project" value="TreeGrafter"/>
</dbReference>
<dbReference type="AlphaFoldDB" id="A0A9K3PMC9"/>
<evidence type="ECO:0000256" key="4">
    <source>
        <dbReference type="ARBA" id="ARBA00023014"/>
    </source>
</evidence>
<dbReference type="GO" id="GO:0046872">
    <property type="term" value="F:metal ion binding"/>
    <property type="evidence" value="ECO:0007669"/>
    <property type="project" value="UniProtKB-KW"/>
</dbReference>
<keyword evidence="3" id="KW-0408">Iron</keyword>
<keyword evidence="2" id="KW-0479">Metal-binding</keyword>
<dbReference type="OrthoDB" id="268593at2759"/>
<keyword evidence="1" id="KW-0001">2Fe-2S</keyword>
<sequence length="170" mass="19185">MFRSLPSMARSMAVRRPIRINFGAHTAITPTVPLSTKTPFVYHHNTTSFKRQFTATRSAMEEKKTVTITYLDAKDDTSKTVEAEIGMDLMHVAHENNIDLEGACGGELACSTCHLIFQKEVYDRLPKMEEEEEDMLDLAFEVTETSRLGCQILVREDFDGMTVTIPDDGF</sequence>
<reference evidence="6" key="2">
    <citation type="submission" date="2021-04" db="EMBL/GenBank/DDBJ databases">
        <authorList>
            <person name="Podell S."/>
        </authorList>
    </citation>
    <scope>NUCLEOTIDE SEQUENCE</scope>
    <source>
        <strain evidence="6">Hildebrandi</strain>
    </source>
</reference>
<dbReference type="EMBL" id="JAGRRH010000017">
    <property type="protein sequence ID" value="KAG7352046.1"/>
    <property type="molecule type" value="Genomic_DNA"/>
</dbReference>
<comment type="caution">
    <text evidence="6">The sequence shown here is derived from an EMBL/GenBank/DDBJ whole genome shotgun (WGS) entry which is preliminary data.</text>
</comment>
<feature type="domain" description="2Fe-2S ferredoxin-type" evidence="5">
    <location>
        <begin position="64"/>
        <end position="169"/>
    </location>
</feature>
<gene>
    <name evidence="6" type="ORF">IV203_008094</name>
</gene>
<evidence type="ECO:0000313" key="6">
    <source>
        <dbReference type="EMBL" id="KAG7352046.1"/>
    </source>
</evidence>
<reference evidence="6" key="1">
    <citation type="journal article" date="2021" name="Sci. Rep.">
        <title>Diploid genomic architecture of Nitzschia inconspicua, an elite biomass production diatom.</title>
        <authorList>
            <person name="Oliver A."/>
            <person name="Podell S."/>
            <person name="Pinowska A."/>
            <person name="Traller J.C."/>
            <person name="Smith S.R."/>
            <person name="McClure R."/>
            <person name="Beliaev A."/>
            <person name="Bohutskyi P."/>
            <person name="Hill E.A."/>
            <person name="Rabines A."/>
            <person name="Zheng H."/>
            <person name="Allen L.Z."/>
            <person name="Kuo A."/>
            <person name="Grigoriev I.V."/>
            <person name="Allen A.E."/>
            <person name="Hazlebeck D."/>
            <person name="Allen E.E."/>
        </authorList>
    </citation>
    <scope>NUCLEOTIDE SEQUENCE</scope>
    <source>
        <strain evidence="6">Hildebrandi</strain>
    </source>
</reference>
<keyword evidence="4" id="KW-0411">Iron-sulfur</keyword>
<dbReference type="Proteomes" id="UP000693970">
    <property type="component" value="Unassembled WGS sequence"/>
</dbReference>
<name>A0A9K3PMC9_9STRA</name>
<dbReference type="PANTHER" id="PTHR23426">
    <property type="entry name" value="FERREDOXIN/ADRENODOXIN"/>
    <property type="match status" value="1"/>
</dbReference>
<protein>
    <submittedName>
        <fullName evidence="6">2Fe-2S ferredoxin</fullName>
    </submittedName>
</protein>
<evidence type="ECO:0000313" key="7">
    <source>
        <dbReference type="Proteomes" id="UP000693970"/>
    </source>
</evidence>
<accession>A0A9K3PMC9</accession>
<organism evidence="6 7">
    <name type="scientific">Nitzschia inconspicua</name>
    <dbReference type="NCBI Taxonomy" id="303405"/>
    <lineage>
        <taxon>Eukaryota</taxon>
        <taxon>Sar</taxon>
        <taxon>Stramenopiles</taxon>
        <taxon>Ochrophyta</taxon>
        <taxon>Bacillariophyta</taxon>
        <taxon>Bacillariophyceae</taxon>
        <taxon>Bacillariophycidae</taxon>
        <taxon>Bacillariales</taxon>
        <taxon>Bacillariaceae</taxon>
        <taxon>Nitzschia</taxon>
    </lineage>
</organism>
<dbReference type="GO" id="GO:0005739">
    <property type="term" value="C:mitochondrion"/>
    <property type="evidence" value="ECO:0007669"/>
    <property type="project" value="TreeGrafter"/>
</dbReference>
<keyword evidence="7" id="KW-1185">Reference proteome</keyword>
<evidence type="ECO:0000256" key="1">
    <source>
        <dbReference type="ARBA" id="ARBA00022714"/>
    </source>
</evidence>
<evidence type="ECO:0000259" key="5">
    <source>
        <dbReference type="PROSITE" id="PS51085"/>
    </source>
</evidence>
<dbReference type="PANTHER" id="PTHR23426:SF67">
    <property type="entry name" value="2FE-2S FERREDOXIN-TYPE DOMAIN-CONTAINING PROTEIN"/>
    <property type="match status" value="1"/>
</dbReference>
<dbReference type="InterPro" id="IPR001041">
    <property type="entry name" value="2Fe-2S_ferredoxin-type"/>
</dbReference>
<dbReference type="PROSITE" id="PS51085">
    <property type="entry name" value="2FE2S_FER_2"/>
    <property type="match status" value="1"/>
</dbReference>
<evidence type="ECO:0000256" key="2">
    <source>
        <dbReference type="ARBA" id="ARBA00022723"/>
    </source>
</evidence>
<proteinExistence type="predicted"/>
<dbReference type="InterPro" id="IPR001055">
    <property type="entry name" value="Adrenodoxin-like"/>
</dbReference>
<dbReference type="Pfam" id="PF00111">
    <property type="entry name" value="Fer2"/>
    <property type="match status" value="1"/>
</dbReference>
<dbReference type="CDD" id="cd00207">
    <property type="entry name" value="fer2"/>
    <property type="match status" value="1"/>
</dbReference>
<dbReference type="GO" id="GO:0140647">
    <property type="term" value="P:P450-containing electron transport chain"/>
    <property type="evidence" value="ECO:0007669"/>
    <property type="project" value="InterPro"/>
</dbReference>
<evidence type="ECO:0000256" key="3">
    <source>
        <dbReference type="ARBA" id="ARBA00023004"/>
    </source>
</evidence>